<sequence>MAWTAALTISCTGSKVAERKKSSAKPAALFASLECCVPAISKEPSRDIFVASRIIYLKNPRNGMKNRKERDMLKCKQMNPQTASFLA</sequence>
<dbReference type="EMBL" id="KE124992">
    <property type="protein sequence ID" value="EPB73366.1"/>
    <property type="molecule type" value="Genomic_DNA"/>
</dbReference>
<reference evidence="1 2" key="1">
    <citation type="submission" date="2013-05" db="EMBL/GenBank/DDBJ databases">
        <title>Draft genome of the parasitic nematode Anyclostoma ceylanicum.</title>
        <authorList>
            <person name="Mitreva M."/>
        </authorList>
    </citation>
    <scope>NUCLEOTIDE SEQUENCE [LARGE SCALE GENOMIC DNA]</scope>
</reference>
<name>A0A0D6LTK0_9BILA</name>
<dbReference type="AlphaFoldDB" id="A0A0D6LTK0"/>
<proteinExistence type="predicted"/>
<keyword evidence="2" id="KW-1185">Reference proteome</keyword>
<accession>A0A0D6LTK0</accession>
<organism evidence="1 2">
    <name type="scientific">Ancylostoma ceylanicum</name>
    <dbReference type="NCBI Taxonomy" id="53326"/>
    <lineage>
        <taxon>Eukaryota</taxon>
        <taxon>Metazoa</taxon>
        <taxon>Ecdysozoa</taxon>
        <taxon>Nematoda</taxon>
        <taxon>Chromadorea</taxon>
        <taxon>Rhabditida</taxon>
        <taxon>Rhabditina</taxon>
        <taxon>Rhabditomorpha</taxon>
        <taxon>Strongyloidea</taxon>
        <taxon>Ancylostomatidae</taxon>
        <taxon>Ancylostomatinae</taxon>
        <taxon>Ancylostoma</taxon>
    </lineage>
</organism>
<protein>
    <submittedName>
        <fullName evidence="1">Uncharacterized protein</fullName>
    </submittedName>
</protein>
<gene>
    <name evidence="1" type="ORF">ANCCEY_07526</name>
</gene>
<dbReference type="Proteomes" id="UP000054495">
    <property type="component" value="Unassembled WGS sequence"/>
</dbReference>
<evidence type="ECO:0000313" key="1">
    <source>
        <dbReference type="EMBL" id="EPB73366.1"/>
    </source>
</evidence>
<evidence type="ECO:0000313" key="2">
    <source>
        <dbReference type="Proteomes" id="UP000054495"/>
    </source>
</evidence>